<organism evidence="2 3">
    <name type="scientific">Liparis tanakae</name>
    <name type="common">Tanaka's snailfish</name>
    <dbReference type="NCBI Taxonomy" id="230148"/>
    <lineage>
        <taxon>Eukaryota</taxon>
        <taxon>Metazoa</taxon>
        <taxon>Chordata</taxon>
        <taxon>Craniata</taxon>
        <taxon>Vertebrata</taxon>
        <taxon>Euteleostomi</taxon>
        <taxon>Actinopterygii</taxon>
        <taxon>Neopterygii</taxon>
        <taxon>Teleostei</taxon>
        <taxon>Neoteleostei</taxon>
        <taxon>Acanthomorphata</taxon>
        <taxon>Eupercaria</taxon>
        <taxon>Perciformes</taxon>
        <taxon>Cottioidei</taxon>
        <taxon>Cottales</taxon>
        <taxon>Liparidae</taxon>
        <taxon>Liparis</taxon>
    </lineage>
</organism>
<evidence type="ECO:0000256" key="1">
    <source>
        <dbReference type="SAM" id="MobiDB-lite"/>
    </source>
</evidence>
<sequence length="566" mass="64218">MRVPPFGIKHGSGAQRHTPPPPPPPPPRLHLHLHLHHASTTHTQPTPVPPVIRGLGTVELESEKEAAMRLLAPWMLRLMICPFSSSFCSFRLRLSWRSERETRYLFESSDLLLQLGLAGPGVVLLQPGARRAPPLGLGLQLVELQVLQLLTQVLDELREARGPNISQDKDVDEAPPTSCVHSFSFWLWWRSWLSLSAIFLRDSVSSCSRSAMSSLPLLLDERSHHDKHRSVERSVKTGKERNDGGRTSRRTAARSMFARRHGTHDLSSPLSSSSCCSLGDKRIHVRHHDLRAAHAQWQVLQLQPPLPLQLDERLLVSPRLLLQLLVGLQLRLLQLLLQGVGAVHQVQVLLAQPRVLLARRLRLLLQLRHAALQEQHLGERARRPSEWDERSTIAHSRRPRVRLSALLKRSLRGLLTDDLLTDDLLTDDLLTDDLLTDDLLTDDLTLSVMSLSASCRMSRVKSLMVSSVIELFWRRFLKPEKQTSSLEPVHVETTDSVIMSFNDRSRNIKWLTGRLSYWTASCLSWRGQHNGTKVRRRRGPREETPSPGIRPPALFLGQRGRVSLFY</sequence>
<evidence type="ECO:0000313" key="3">
    <source>
        <dbReference type="Proteomes" id="UP000314294"/>
    </source>
</evidence>
<reference evidence="2 3" key="1">
    <citation type="submission" date="2019-03" db="EMBL/GenBank/DDBJ databases">
        <title>First draft genome of Liparis tanakae, snailfish: a comprehensive survey of snailfish specific genes.</title>
        <authorList>
            <person name="Kim W."/>
            <person name="Song I."/>
            <person name="Jeong J.-H."/>
            <person name="Kim D."/>
            <person name="Kim S."/>
            <person name="Ryu S."/>
            <person name="Song J.Y."/>
            <person name="Lee S.K."/>
        </authorList>
    </citation>
    <scope>NUCLEOTIDE SEQUENCE [LARGE SCALE GENOMIC DNA]</scope>
    <source>
        <tissue evidence="2">Muscle</tissue>
    </source>
</reference>
<protein>
    <submittedName>
        <fullName evidence="2">Uncharacterized protein</fullName>
    </submittedName>
</protein>
<feature type="compositionally biased region" description="Pro residues" evidence="1">
    <location>
        <begin position="18"/>
        <end position="27"/>
    </location>
</feature>
<dbReference type="EMBL" id="SRLO01002691">
    <property type="protein sequence ID" value="TNN32457.1"/>
    <property type="molecule type" value="Genomic_DNA"/>
</dbReference>
<feature type="region of interest" description="Disordered" evidence="1">
    <location>
        <begin position="530"/>
        <end position="551"/>
    </location>
</feature>
<name>A0A4Z2EU53_9TELE</name>
<accession>A0A4Z2EU53</accession>
<dbReference type="AlphaFoldDB" id="A0A4Z2EU53"/>
<gene>
    <name evidence="2" type="ORF">EYF80_057383</name>
</gene>
<feature type="compositionally biased region" description="Basic and acidic residues" evidence="1">
    <location>
        <begin position="226"/>
        <end position="246"/>
    </location>
</feature>
<feature type="region of interest" description="Disordered" evidence="1">
    <location>
        <begin position="226"/>
        <end position="250"/>
    </location>
</feature>
<comment type="caution">
    <text evidence="2">The sequence shown here is derived from an EMBL/GenBank/DDBJ whole genome shotgun (WGS) entry which is preliminary data.</text>
</comment>
<evidence type="ECO:0000313" key="2">
    <source>
        <dbReference type="EMBL" id="TNN32457.1"/>
    </source>
</evidence>
<proteinExistence type="predicted"/>
<feature type="region of interest" description="Disordered" evidence="1">
    <location>
        <begin position="1"/>
        <end position="27"/>
    </location>
</feature>
<keyword evidence="3" id="KW-1185">Reference proteome</keyword>
<dbReference type="Proteomes" id="UP000314294">
    <property type="component" value="Unassembled WGS sequence"/>
</dbReference>